<evidence type="ECO:0000313" key="3">
    <source>
        <dbReference type="EMBL" id="ERL10426.1"/>
    </source>
</evidence>
<keyword evidence="4" id="KW-1185">Reference proteome</keyword>
<evidence type="ECO:0000256" key="1">
    <source>
        <dbReference type="SAM" id="MobiDB-lite"/>
    </source>
</evidence>
<dbReference type="Proteomes" id="UP000016638">
    <property type="component" value="Unassembled WGS sequence"/>
</dbReference>
<keyword evidence="2" id="KW-1133">Transmembrane helix</keyword>
<dbReference type="eggNOG" id="ENOG5034AV6">
    <property type="taxonomic scope" value="Bacteria"/>
</dbReference>
<name>U2VCW8_9ACTN</name>
<organism evidence="3 4">
    <name type="scientific">Olsenella profusa F0195</name>
    <dbReference type="NCBI Taxonomy" id="1125712"/>
    <lineage>
        <taxon>Bacteria</taxon>
        <taxon>Bacillati</taxon>
        <taxon>Actinomycetota</taxon>
        <taxon>Coriobacteriia</taxon>
        <taxon>Coriobacteriales</taxon>
        <taxon>Atopobiaceae</taxon>
        <taxon>Olsenella</taxon>
    </lineage>
</organism>
<dbReference type="STRING" id="1125712.HMPREF1316_1937"/>
<proteinExistence type="predicted"/>
<keyword evidence="2" id="KW-0812">Transmembrane</keyword>
<protein>
    <submittedName>
        <fullName evidence="3">Uncharacterized protein</fullName>
    </submittedName>
</protein>
<feature type="transmembrane region" description="Helical" evidence="2">
    <location>
        <begin position="87"/>
        <end position="104"/>
    </location>
</feature>
<dbReference type="EMBL" id="AWEZ01000010">
    <property type="protein sequence ID" value="ERL10426.1"/>
    <property type="molecule type" value="Genomic_DNA"/>
</dbReference>
<accession>U2VCW8</accession>
<comment type="caution">
    <text evidence="3">The sequence shown here is derived from an EMBL/GenBank/DDBJ whole genome shotgun (WGS) entry which is preliminary data.</text>
</comment>
<evidence type="ECO:0000256" key="2">
    <source>
        <dbReference type="SAM" id="Phobius"/>
    </source>
</evidence>
<evidence type="ECO:0000313" key="4">
    <source>
        <dbReference type="Proteomes" id="UP000016638"/>
    </source>
</evidence>
<dbReference type="PATRIC" id="fig|1125712.3.peg.317"/>
<feature type="compositionally biased region" description="Polar residues" evidence="1">
    <location>
        <begin position="40"/>
        <end position="54"/>
    </location>
</feature>
<reference evidence="3 4" key="1">
    <citation type="submission" date="2013-08" db="EMBL/GenBank/DDBJ databases">
        <authorList>
            <person name="Durkin A.S."/>
            <person name="Haft D.R."/>
            <person name="McCorrison J."/>
            <person name="Torralba M."/>
            <person name="Gillis M."/>
            <person name="Haft D.H."/>
            <person name="Methe B."/>
            <person name="Sutton G."/>
            <person name="Nelson K.E."/>
        </authorList>
    </citation>
    <scope>NUCLEOTIDE SEQUENCE [LARGE SCALE GENOMIC DNA]</scope>
    <source>
        <strain evidence="3 4">F0195</strain>
    </source>
</reference>
<feature type="compositionally biased region" description="Basic residues" evidence="1">
    <location>
        <begin position="59"/>
        <end position="71"/>
    </location>
</feature>
<feature type="compositionally biased region" description="Polar residues" evidence="1">
    <location>
        <begin position="18"/>
        <end position="28"/>
    </location>
</feature>
<sequence>MVDTTDEQDAPRPIGVNPSETGSLQRISASEGARVENRDNVGSVSADSTSSWSNVGMGARKRMGKAHRPLRRKEAADGRPMGGRMRWIVAPLAVLVLVILFFLLRGCLDAKQTDVPEQAQVEQTQTTPAGSIEYRGTTYSIEKQDDGAYALVGRTEGATDATVFMQFDGEPIQLVLYNGAFIIPENTSDGWDVMAYTIGSGSVGAQVVDADGEPVGGTGHSISSVELKESEGTMLVTDDAGTVTTVALAF</sequence>
<dbReference type="AlphaFoldDB" id="U2VCW8"/>
<keyword evidence="2" id="KW-0472">Membrane</keyword>
<gene>
    <name evidence="3" type="ORF">HMPREF1316_1937</name>
</gene>
<feature type="region of interest" description="Disordered" evidence="1">
    <location>
        <begin position="1"/>
        <end position="78"/>
    </location>
</feature>